<dbReference type="Pfam" id="PF09980">
    <property type="entry name" value="DUF2214"/>
    <property type="match status" value="1"/>
</dbReference>
<dbReference type="EMBL" id="CAJNIZ010027269">
    <property type="protein sequence ID" value="CAE7499058.1"/>
    <property type="molecule type" value="Genomic_DNA"/>
</dbReference>
<keyword evidence="2" id="KW-0732">Signal</keyword>
<gene>
    <name evidence="3" type="ORF">SPIL2461_LOCUS12901</name>
</gene>
<name>A0A812SUI9_SYMPI</name>
<accession>A0A812SUI9</accession>
<evidence type="ECO:0000256" key="1">
    <source>
        <dbReference type="SAM" id="Phobius"/>
    </source>
</evidence>
<dbReference type="OrthoDB" id="427820at2759"/>
<keyword evidence="1" id="KW-0472">Membrane</keyword>
<feature type="transmembrane region" description="Helical" evidence="1">
    <location>
        <begin position="112"/>
        <end position="132"/>
    </location>
</feature>
<feature type="transmembrane region" description="Helical" evidence="1">
    <location>
        <begin position="225"/>
        <end position="244"/>
    </location>
</feature>
<sequence length="258" mass="27913">MAAYNRSRCRQKLLLLLLLCAISAPWTFLSPAHGSSKASSFQASRAHAATALMMAPMLVSTPASAAAEGDIGGAVVAYGHYLGLILATACLIAERLTIRAGMNKEEEDRMRVFDAVYGLAALLILITGYLRVTEYGKGWEFYQHEPIFWLKLTLAAVSGAASFFVTATIIKRSAAQAEVKDQVFIPMSEKLANRMTSVINAQILAIGAIPLTATLMSRGVLYADWLPWQAGAVPPVLALVGLGFRYVKEAVEWTDDDK</sequence>
<comment type="caution">
    <text evidence="3">The sequence shown here is derived from an EMBL/GenBank/DDBJ whole genome shotgun (WGS) entry which is preliminary data.</text>
</comment>
<feature type="transmembrane region" description="Helical" evidence="1">
    <location>
        <begin position="152"/>
        <end position="170"/>
    </location>
</feature>
<feature type="transmembrane region" description="Helical" evidence="1">
    <location>
        <begin position="191"/>
        <end position="213"/>
    </location>
</feature>
<organism evidence="3 4">
    <name type="scientific">Symbiodinium pilosum</name>
    <name type="common">Dinoflagellate</name>
    <dbReference type="NCBI Taxonomy" id="2952"/>
    <lineage>
        <taxon>Eukaryota</taxon>
        <taxon>Sar</taxon>
        <taxon>Alveolata</taxon>
        <taxon>Dinophyceae</taxon>
        <taxon>Suessiales</taxon>
        <taxon>Symbiodiniaceae</taxon>
        <taxon>Symbiodinium</taxon>
    </lineage>
</organism>
<proteinExistence type="predicted"/>
<keyword evidence="4" id="KW-1185">Reference proteome</keyword>
<dbReference type="Proteomes" id="UP000649617">
    <property type="component" value="Unassembled WGS sequence"/>
</dbReference>
<dbReference type="AlphaFoldDB" id="A0A812SUI9"/>
<keyword evidence="1" id="KW-0812">Transmembrane</keyword>
<keyword evidence="1" id="KW-1133">Transmembrane helix</keyword>
<evidence type="ECO:0000256" key="2">
    <source>
        <dbReference type="SAM" id="SignalP"/>
    </source>
</evidence>
<feature type="transmembrane region" description="Helical" evidence="1">
    <location>
        <begin position="72"/>
        <end position="92"/>
    </location>
</feature>
<dbReference type="InterPro" id="IPR018706">
    <property type="entry name" value="DUF2214_membrane"/>
</dbReference>
<feature type="signal peptide" evidence="2">
    <location>
        <begin position="1"/>
        <end position="34"/>
    </location>
</feature>
<evidence type="ECO:0000313" key="4">
    <source>
        <dbReference type="Proteomes" id="UP000649617"/>
    </source>
</evidence>
<evidence type="ECO:0000313" key="3">
    <source>
        <dbReference type="EMBL" id="CAE7499058.1"/>
    </source>
</evidence>
<protein>
    <submittedName>
        <fullName evidence="3">Uncharacterized protein</fullName>
    </submittedName>
</protein>
<feature type="chain" id="PRO_5032656112" evidence="2">
    <location>
        <begin position="35"/>
        <end position="258"/>
    </location>
</feature>
<reference evidence="3" key="1">
    <citation type="submission" date="2021-02" db="EMBL/GenBank/DDBJ databases">
        <authorList>
            <person name="Dougan E. K."/>
            <person name="Rhodes N."/>
            <person name="Thang M."/>
            <person name="Chan C."/>
        </authorList>
    </citation>
    <scope>NUCLEOTIDE SEQUENCE</scope>
</reference>